<keyword evidence="13" id="KW-1185">Reference proteome</keyword>
<dbReference type="Pfam" id="PF02781">
    <property type="entry name" value="G6PD_C"/>
    <property type="match status" value="1"/>
</dbReference>
<dbReference type="AlphaFoldDB" id="A0A1C7MGS8"/>
<dbReference type="InterPro" id="IPR022674">
    <property type="entry name" value="G6P_DH_NAD-bd"/>
</dbReference>
<dbReference type="Gene3D" id="3.40.50.720">
    <property type="entry name" value="NAD(P)-binding Rossmann-like Domain"/>
    <property type="match status" value="1"/>
</dbReference>
<evidence type="ECO:0000256" key="4">
    <source>
        <dbReference type="ARBA" id="ARBA00020444"/>
    </source>
</evidence>
<comment type="function">
    <text evidence="9">Catalyzes the rate-limiting step of the oxidative pentose-phosphate pathway, which represents a route for the dissimilation of carbohydrates besides glycolysis.</text>
</comment>
<dbReference type="SUPFAM" id="SSF51735">
    <property type="entry name" value="NAD(P)-binding Rossmann-fold domains"/>
    <property type="match status" value="1"/>
</dbReference>
<evidence type="ECO:0000259" key="10">
    <source>
        <dbReference type="Pfam" id="PF00479"/>
    </source>
</evidence>
<dbReference type="PRINTS" id="PR00079">
    <property type="entry name" value="G6PDHDRGNASE"/>
</dbReference>
<dbReference type="GO" id="GO:0004345">
    <property type="term" value="F:glucose-6-phosphate dehydrogenase activity"/>
    <property type="evidence" value="ECO:0007669"/>
    <property type="project" value="UniProtKB-EC"/>
</dbReference>
<evidence type="ECO:0000259" key="11">
    <source>
        <dbReference type="Pfam" id="PF02781"/>
    </source>
</evidence>
<keyword evidence="7 9" id="KW-0560">Oxidoreductase</keyword>
<evidence type="ECO:0000256" key="5">
    <source>
        <dbReference type="ARBA" id="ARBA00022526"/>
    </source>
</evidence>
<accession>A0A1C7MGS8</accession>
<feature type="domain" description="Glucose-6-phosphate dehydrogenase NAD-binding" evidence="10">
    <location>
        <begin position="43"/>
        <end position="224"/>
    </location>
</feature>
<evidence type="ECO:0000313" key="13">
    <source>
        <dbReference type="Proteomes" id="UP000092993"/>
    </source>
</evidence>
<comment type="pathway">
    <text evidence="1 9">Carbohydrate degradation; pentose phosphate pathway; D-ribulose 5-phosphate from D-glucose 6-phosphate (oxidative stage): step 1/3.</text>
</comment>
<dbReference type="OMA" id="ERAGYYE"/>
<dbReference type="PIRSF" id="PIRSF000110">
    <property type="entry name" value="G6PD"/>
    <property type="match status" value="1"/>
</dbReference>
<dbReference type="HAMAP" id="MF_00966">
    <property type="entry name" value="G6PD"/>
    <property type="match status" value="1"/>
</dbReference>
<evidence type="ECO:0000256" key="7">
    <source>
        <dbReference type="ARBA" id="ARBA00023002"/>
    </source>
</evidence>
<dbReference type="GO" id="GO:0009051">
    <property type="term" value="P:pentose-phosphate shunt, oxidative branch"/>
    <property type="evidence" value="ECO:0007669"/>
    <property type="project" value="TreeGrafter"/>
</dbReference>
<dbReference type="InterPro" id="IPR019796">
    <property type="entry name" value="G6P_DH_AS"/>
</dbReference>
<evidence type="ECO:0000256" key="9">
    <source>
        <dbReference type="RuleBase" id="RU362120"/>
    </source>
</evidence>
<dbReference type="PROSITE" id="PS00069">
    <property type="entry name" value="G6P_DEHYDROGENASE"/>
    <property type="match status" value="1"/>
</dbReference>
<keyword evidence="8 9" id="KW-0119">Carbohydrate metabolism</keyword>
<comment type="similarity">
    <text evidence="2 9">Belongs to the glucose-6-phosphate dehydrogenase family.</text>
</comment>
<dbReference type="STRING" id="5627.A0A1C7MGS8"/>
<comment type="caution">
    <text evidence="12">The sequence shown here is derived from an EMBL/GenBank/DDBJ whole genome shotgun (WGS) entry which is preliminary data.</text>
</comment>
<name>A0A1C7MGS8_GRIFR</name>
<dbReference type="InterPro" id="IPR036291">
    <property type="entry name" value="NAD(P)-bd_dom_sf"/>
</dbReference>
<evidence type="ECO:0000313" key="12">
    <source>
        <dbReference type="EMBL" id="OBZ76040.1"/>
    </source>
</evidence>
<comment type="catalytic activity">
    <reaction evidence="9">
        <text>D-glucose 6-phosphate + NADP(+) = 6-phospho-D-glucono-1,5-lactone + NADPH + H(+)</text>
        <dbReference type="Rhea" id="RHEA:15841"/>
        <dbReference type="ChEBI" id="CHEBI:15378"/>
        <dbReference type="ChEBI" id="CHEBI:57783"/>
        <dbReference type="ChEBI" id="CHEBI:57955"/>
        <dbReference type="ChEBI" id="CHEBI:58349"/>
        <dbReference type="ChEBI" id="CHEBI:61548"/>
        <dbReference type="EC" id="1.1.1.49"/>
    </reaction>
</comment>
<evidence type="ECO:0000256" key="8">
    <source>
        <dbReference type="ARBA" id="ARBA00023277"/>
    </source>
</evidence>
<gene>
    <name evidence="12" type="primary">gsdA</name>
    <name evidence="12" type="ORF">A0H81_04054</name>
</gene>
<reference evidence="12 13" key="1">
    <citation type="submission" date="2016-03" db="EMBL/GenBank/DDBJ databases">
        <title>Whole genome sequencing of Grifola frondosa 9006-11.</title>
        <authorList>
            <person name="Min B."/>
            <person name="Park H."/>
            <person name="Kim J.-G."/>
            <person name="Cho H."/>
            <person name="Oh Y.-L."/>
            <person name="Kong W.-S."/>
            <person name="Choi I.-G."/>
        </authorList>
    </citation>
    <scope>NUCLEOTIDE SEQUENCE [LARGE SCALE GENOMIC DNA]</scope>
    <source>
        <strain evidence="12 13">9006-11</strain>
    </source>
</reference>
<proteinExistence type="inferred from homology"/>
<evidence type="ECO:0000256" key="2">
    <source>
        <dbReference type="ARBA" id="ARBA00009975"/>
    </source>
</evidence>
<dbReference type="GO" id="GO:0050661">
    <property type="term" value="F:NADP binding"/>
    <property type="evidence" value="ECO:0007669"/>
    <property type="project" value="InterPro"/>
</dbReference>
<evidence type="ECO:0000256" key="6">
    <source>
        <dbReference type="ARBA" id="ARBA00022857"/>
    </source>
</evidence>
<evidence type="ECO:0000256" key="3">
    <source>
        <dbReference type="ARBA" id="ARBA00013019"/>
    </source>
</evidence>
<evidence type="ECO:0000256" key="1">
    <source>
        <dbReference type="ARBA" id="ARBA00004937"/>
    </source>
</evidence>
<dbReference type="Gene3D" id="3.30.360.10">
    <property type="entry name" value="Dihydrodipicolinate Reductase, domain 2"/>
    <property type="match status" value="1"/>
</dbReference>
<feature type="domain" description="Glucose-6-phosphate dehydrogenase C-terminal" evidence="11">
    <location>
        <begin position="226"/>
        <end position="515"/>
    </location>
</feature>
<dbReference type="Proteomes" id="UP000092993">
    <property type="component" value="Unassembled WGS sequence"/>
</dbReference>
<dbReference type="GO" id="GO:0005829">
    <property type="term" value="C:cytosol"/>
    <property type="evidence" value="ECO:0007669"/>
    <property type="project" value="TreeGrafter"/>
</dbReference>
<dbReference type="EC" id="1.1.1.49" evidence="3 9"/>
<dbReference type="EMBL" id="LUGG01000003">
    <property type="protein sequence ID" value="OBZ76040.1"/>
    <property type="molecule type" value="Genomic_DNA"/>
</dbReference>
<dbReference type="PANTHER" id="PTHR23429">
    <property type="entry name" value="GLUCOSE-6-PHOSPHATE 1-DEHYDROGENASE G6PD"/>
    <property type="match status" value="1"/>
</dbReference>
<sequence length="531" mass="60362">MSGTIPSMETAHEEFKDNTIIIGLFLLSQFSTLYLTRTPPATVLGASGDLAKKKTYPALFGLYRMGFLPRDVKIVGYARTKMDDVEYHKRITAYIKLPDADPDAPTKLDEFKKLTSYISGGYEDSPSFQKLNDYLGQIESAYQTKERNRIFYLALPPSVFIPVAKHLKEECYVFANGKNRIIVEKPFGKDLETSRELLGALKQHWTEDETFRIDHYLGKEMVKNLLVLRFANVAMGAAWDKNSVSNVQITFKEPFGTEGRGGYFDEFGIIRDILQNRDDLLQVLSILTMERPVSFAAEDIRDEKVKVLRAIPPVERNDTLLGQYVAANGKPGYLDDDTVPHNSICPTYAATTLWIHNPRWEGVPFILKAGKALNEAKVEIRIQFKDVTQGIFKDISRNELVIRVQPSEAVYLKLNMKTPGLYTRAIPTEMDLTYKRRFVEAKIPEAYESLILDALKGDHSNFVRDDELDVAWKIFTPILHWIDGRSGPGPKPVPYPYGSRGPKELEAFIAKYGYKRTVTEYTWPVMNISAL</sequence>
<organism evidence="12 13">
    <name type="scientific">Grifola frondosa</name>
    <name type="common">Maitake</name>
    <name type="synonym">Polyporus frondosus</name>
    <dbReference type="NCBI Taxonomy" id="5627"/>
    <lineage>
        <taxon>Eukaryota</taxon>
        <taxon>Fungi</taxon>
        <taxon>Dikarya</taxon>
        <taxon>Basidiomycota</taxon>
        <taxon>Agaricomycotina</taxon>
        <taxon>Agaricomycetes</taxon>
        <taxon>Polyporales</taxon>
        <taxon>Grifolaceae</taxon>
        <taxon>Grifola</taxon>
    </lineage>
</organism>
<protein>
    <recommendedName>
        <fullName evidence="4 9">Glucose-6-phosphate 1-dehydrogenase</fullName>
        <ecNumber evidence="3 9">1.1.1.49</ecNumber>
    </recommendedName>
</protein>
<keyword evidence="5 9" id="KW-0313">Glucose metabolism</keyword>
<dbReference type="InterPro" id="IPR022675">
    <property type="entry name" value="G6P_DH_C"/>
</dbReference>
<keyword evidence="6 9" id="KW-0521">NADP</keyword>
<dbReference type="PANTHER" id="PTHR23429:SF0">
    <property type="entry name" value="GLUCOSE-6-PHOSPHATE 1-DEHYDROGENASE"/>
    <property type="match status" value="1"/>
</dbReference>
<dbReference type="NCBIfam" id="TIGR00871">
    <property type="entry name" value="zwf"/>
    <property type="match status" value="1"/>
</dbReference>
<dbReference type="OrthoDB" id="60984at2759"/>
<dbReference type="SUPFAM" id="SSF55347">
    <property type="entry name" value="Glyceraldehyde-3-phosphate dehydrogenase-like, C-terminal domain"/>
    <property type="match status" value="1"/>
</dbReference>
<dbReference type="Pfam" id="PF00479">
    <property type="entry name" value="G6PD_N"/>
    <property type="match status" value="1"/>
</dbReference>
<dbReference type="InterPro" id="IPR001282">
    <property type="entry name" value="G6P_DH"/>
</dbReference>
<dbReference type="UniPathway" id="UPA00115">
    <property type="reaction ID" value="UER00408"/>
</dbReference>
<dbReference type="GO" id="GO:0006006">
    <property type="term" value="P:glucose metabolic process"/>
    <property type="evidence" value="ECO:0007669"/>
    <property type="project" value="UniProtKB-KW"/>
</dbReference>